<name>A0AB34AJL4_STAUR</name>
<dbReference type="RefSeq" id="WP_225792158.1">
    <property type="nucleotide sequence ID" value="NZ_BKAW01000008.1"/>
</dbReference>
<dbReference type="PANTHER" id="PTHR30006">
    <property type="entry name" value="THIAMINE-BINDING PERIPLASMIC PROTEIN-RELATED"/>
    <property type="match status" value="1"/>
</dbReference>
<evidence type="ECO:0008006" key="5">
    <source>
        <dbReference type="Google" id="ProtNLM"/>
    </source>
</evidence>
<evidence type="ECO:0000313" key="4">
    <source>
        <dbReference type="Proteomes" id="UP000321839"/>
    </source>
</evidence>
<feature type="transmembrane region" description="Helical" evidence="2">
    <location>
        <begin position="7"/>
        <end position="26"/>
    </location>
</feature>
<dbReference type="GO" id="GO:0030975">
    <property type="term" value="F:thiamine binding"/>
    <property type="evidence" value="ECO:0007669"/>
    <property type="project" value="TreeGrafter"/>
</dbReference>
<accession>A0AB34AJL4</accession>
<dbReference type="Gene3D" id="3.40.190.10">
    <property type="entry name" value="Periplasmic binding protein-like II"/>
    <property type="match status" value="2"/>
</dbReference>
<dbReference type="EMBL" id="BKAW01000008">
    <property type="protein sequence ID" value="GEQ03355.1"/>
    <property type="molecule type" value="Genomic_DNA"/>
</dbReference>
<dbReference type="Proteomes" id="UP000321839">
    <property type="component" value="Unassembled WGS sequence"/>
</dbReference>
<keyword evidence="2" id="KW-1133">Transmembrane helix</keyword>
<protein>
    <recommendedName>
        <fullName evidence="5">ABC transporter substrate-binding protein</fullName>
    </recommendedName>
</protein>
<gene>
    <name evidence="3" type="ORF">SCO02_17960</name>
</gene>
<organism evidence="3 4">
    <name type="scientific">Staphylococcus ureilyticus</name>
    <name type="common">Staphylococcus cohnii subsp. urealyticus</name>
    <dbReference type="NCBI Taxonomy" id="94138"/>
    <lineage>
        <taxon>Bacteria</taxon>
        <taxon>Bacillati</taxon>
        <taxon>Bacillota</taxon>
        <taxon>Bacilli</taxon>
        <taxon>Bacillales</taxon>
        <taxon>Staphylococcaceae</taxon>
        <taxon>Staphylococcus</taxon>
        <taxon>Staphylococcus cohnii species complex</taxon>
    </lineage>
</organism>
<comment type="caution">
    <text evidence="3">The sequence shown here is derived from an EMBL/GenBank/DDBJ whole genome shotgun (WGS) entry which is preliminary data.</text>
</comment>
<dbReference type="GO" id="GO:0030976">
    <property type="term" value="F:thiamine pyrophosphate binding"/>
    <property type="evidence" value="ECO:0007669"/>
    <property type="project" value="TreeGrafter"/>
</dbReference>
<dbReference type="GO" id="GO:0030288">
    <property type="term" value="C:outer membrane-bounded periplasmic space"/>
    <property type="evidence" value="ECO:0007669"/>
    <property type="project" value="TreeGrafter"/>
</dbReference>
<proteinExistence type="predicted"/>
<keyword evidence="2" id="KW-0812">Transmembrane</keyword>
<keyword evidence="1" id="KW-0732">Signal</keyword>
<keyword evidence="2" id="KW-0472">Membrane</keyword>
<dbReference type="SUPFAM" id="SSF53850">
    <property type="entry name" value="Periplasmic binding protein-like II"/>
    <property type="match status" value="1"/>
</dbReference>
<dbReference type="PANTHER" id="PTHR30006:SF2">
    <property type="entry name" value="ABC TRANSPORTER SUBSTRATE-BINDING PROTEIN"/>
    <property type="match status" value="1"/>
</dbReference>
<keyword evidence="4" id="KW-1185">Reference proteome</keyword>
<evidence type="ECO:0000313" key="3">
    <source>
        <dbReference type="EMBL" id="GEQ03355.1"/>
    </source>
</evidence>
<evidence type="ECO:0000256" key="2">
    <source>
        <dbReference type="SAM" id="Phobius"/>
    </source>
</evidence>
<dbReference type="AlphaFoldDB" id="A0AB34AJL4"/>
<dbReference type="Pfam" id="PF13343">
    <property type="entry name" value="SBP_bac_6"/>
    <property type="match status" value="1"/>
</dbReference>
<evidence type="ECO:0000256" key="1">
    <source>
        <dbReference type="ARBA" id="ARBA00022729"/>
    </source>
</evidence>
<sequence>MKIKWQISVLIFVAIVLLYFSIVGFGSSTKKVVISTNADEEAIAVMKKALDDHGFKGEYIVQPQSTSELGGKMMAEGKNIEADVITQATYYLESAQKENNMFANIENTNKSTKDAYPDYITPLLGNMGSLFVNKKALKEQGLEMPKSIESLTKNQYKDQVAMPNVIDSSTGWLVIQSILNEYGEKEGQKILTQLLKNIGPHLESSGSGPLKKVESGEAAIGIGLRSQAIDAEMKGKPIHYIDPKEGNFSLVEAAAVVKKGGAKQQKAEKMVQVIQKYGRKDLLQQYPVPLYKGEKVDKQQRPTYPKKWKGRLTVDLLESHQKIFQEAKKQAQQSKNKE</sequence>
<reference evidence="3 4" key="1">
    <citation type="submission" date="2019-07" db="EMBL/GenBank/DDBJ databases">
        <title>Whole genome shotgun sequence of Staphylococcus cohnii subsp. urealyticus NBRC 109766.</title>
        <authorList>
            <person name="Hosoyama A."/>
            <person name="Uohara A."/>
            <person name="Ohji S."/>
            <person name="Ichikawa N."/>
        </authorList>
    </citation>
    <scope>NUCLEOTIDE SEQUENCE [LARGE SCALE GENOMIC DNA]</scope>
    <source>
        <strain evidence="3 4">NBRC 109766</strain>
    </source>
</reference>
<dbReference type="GO" id="GO:0015888">
    <property type="term" value="P:thiamine transport"/>
    <property type="evidence" value="ECO:0007669"/>
    <property type="project" value="TreeGrafter"/>
</dbReference>